<reference evidence="1" key="1">
    <citation type="submission" date="2014-09" db="EMBL/GenBank/DDBJ databases">
        <authorList>
            <person name="Magalhaes I.L.F."/>
            <person name="Oliveira U."/>
            <person name="Santos F.R."/>
            <person name="Vidigal T.H.D.A."/>
            <person name="Brescovit A.D."/>
            <person name="Santos A.J."/>
        </authorList>
    </citation>
    <scope>NUCLEOTIDE SEQUENCE</scope>
    <source>
        <tissue evidence="1">Shoot tissue taken approximately 20 cm above the soil surface</tissue>
    </source>
</reference>
<proteinExistence type="predicted"/>
<reference evidence="1" key="2">
    <citation type="journal article" date="2015" name="Data Brief">
        <title>Shoot transcriptome of the giant reed, Arundo donax.</title>
        <authorList>
            <person name="Barrero R.A."/>
            <person name="Guerrero F.D."/>
            <person name="Moolhuijzen P."/>
            <person name="Goolsby J.A."/>
            <person name="Tidwell J."/>
            <person name="Bellgard S.E."/>
            <person name="Bellgard M.I."/>
        </authorList>
    </citation>
    <scope>NUCLEOTIDE SEQUENCE</scope>
    <source>
        <tissue evidence="1">Shoot tissue taken approximately 20 cm above the soil surface</tissue>
    </source>
</reference>
<dbReference type="AlphaFoldDB" id="A0A0A9AXI1"/>
<organism evidence="1">
    <name type="scientific">Arundo donax</name>
    <name type="common">Giant reed</name>
    <name type="synonym">Donax arundinaceus</name>
    <dbReference type="NCBI Taxonomy" id="35708"/>
    <lineage>
        <taxon>Eukaryota</taxon>
        <taxon>Viridiplantae</taxon>
        <taxon>Streptophyta</taxon>
        <taxon>Embryophyta</taxon>
        <taxon>Tracheophyta</taxon>
        <taxon>Spermatophyta</taxon>
        <taxon>Magnoliopsida</taxon>
        <taxon>Liliopsida</taxon>
        <taxon>Poales</taxon>
        <taxon>Poaceae</taxon>
        <taxon>PACMAD clade</taxon>
        <taxon>Arundinoideae</taxon>
        <taxon>Arundineae</taxon>
        <taxon>Arundo</taxon>
    </lineage>
</organism>
<protein>
    <submittedName>
        <fullName evidence="1">Uncharacterized protein</fullName>
    </submittedName>
</protein>
<dbReference type="EMBL" id="GBRH01246093">
    <property type="protein sequence ID" value="JAD51802.1"/>
    <property type="molecule type" value="Transcribed_RNA"/>
</dbReference>
<sequence length="40" mass="4868">MTKLMSCLNFSDHFEEHNHHFHQTYQSLLLKFLSLCYIPL</sequence>
<accession>A0A0A9AXI1</accession>
<evidence type="ECO:0000313" key="1">
    <source>
        <dbReference type="EMBL" id="JAD51802.1"/>
    </source>
</evidence>
<name>A0A0A9AXI1_ARUDO</name>